<dbReference type="RefSeq" id="WP_124875610.1">
    <property type="nucleotide sequence ID" value="NZ_CP034187.1"/>
</dbReference>
<gene>
    <name evidence="1" type="ORF">EHF33_20120</name>
</gene>
<evidence type="ECO:0000313" key="2">
    <source>
        <dbReference type="Proteomes" id="UP000276417"/>
    </source>
</evidence>
<protein>
    <submittedName>
        <fullName evidence="1">Uncharacterized protein</fullName>
    </submittedName>
</protein>
<dbReference type="AlphaFoldDB" id="A0A3G8YIW5"/>
<proteinExistence type="predicted"/>
<sequence>MNVLGRISWSIVVPIQQHDLNVGSESLILVDDSVVVLSGLPRPTGRMQFTQAAHRYCGMRMSRIQNHLMSLFKRYVASDFSRWCFPGRASRSNEAQFGFAICGHAVSEKVFFTHLNLFVPAVDQAGHQTMFPDGLSGRLLARID</sequence>
<dbReference type="Proteomes" id="UP000276417">
    <property type="component" value="Plasmid unnamed3"/>
</dbReference>
<dbReference type="EMBL" id="CP034187">
    <property type="protein sequence ID" value="AZI45218.1"/>
    <property type="molecule type" value="Genomic_DNA"/>
</dbReference>
<geneLocation type="plasmid" evidence="1 2">
    <name>unnamed3</name>
</geneLocation>
<evidence type="ECO:0000313" key="1">
    <source>
        <dbReference type="EMBL" id="AZI45218.1"/>
    </source>
</evidence>
<reference evidence="1 2" key="1">
    <citation type="submission" date="2018-11" db="EMBL/GenBank/DDBJ databases">
        <title>Deinococcus shelandsis sp. nov., isolated from South Shetland Islands soil of Antarctica.</title>
        <authorList>
            <person name="Tian J."/>
        </authorList>
    </citation>
    <scope>NUCLEOTIDE SEQUENCE [LARGE SCALE GENOMIC DNA]</scope>
    <source>
        <strain evidence="1 2">S14-83T</strain>
        <plasmid evidence="1 2">unnamed3</plasmid>
    </source>
</reference>
<keyword evidence="2" id="KW-1185">Reference proteome</keyword>
<keyword evidence="1" id="KW-0614">Plasmid</keyword>
<organism evidence="1 2">
    <name type="scientific">Deinococcus psychrotolerans</name>
    <dbReference type="NCBI Taxonomy" id="2489213"/>
    <lineage>
        <taxon>Bacteria</taxon>
        <taxon>Thermotogati</taxon>
        <taxon>Deinococcota</taxon>
        <taxon>Deinococci</taxon>
        <taxon>Deinococcales</taxon>
        <taxon>Deinococcaceae</taxon>
        <taxon>Deinococcus</taxon>
    </lineage>
</organism>
<dbReference type="KEGG" id="dph:EHF33_20120"/>
<accession>A0A3G8YIW5</accession>
<name>A0A3G8YIW5_9DEIO</name>